<dbReference type="Proteomes" id="UP000518752">
    <property type="component" value="Unassembled WGS sequence"/>
</dbReference>
<comment type="caution">
    <text evidence="1">The sequence shown here is derived from an EMBL/GenBank/DDBJ whole genome shotgun (WGS) entry which is preliminary data.</text>
</comment>
<protein>
    <submittedName>
        <fullName evidence="1">Uncharacterized protein</fullName>
    </submittedName>
</protein>
<keyword evidence="2" id="KW-1185">Reference proteome</keyword>
<name>A0A8H5HZ61_9AGAR</name>
<gene>
    <name evidence="1" type="ORF">D9757_003332</name>
</gene>
<reference evidence="1 2" key="1">
    <citation type="journal article" date="2020" name="ISME J.">
        <title>Uncovering the hidden diversity of litter-decomposition mechanisms in mushroom-forming fungi.</title>
        <authorList>
            <person name="Floudas D."/>
            <person name="Bentzer J."/>
            <person name="Ahren D."/>
            <person name="Johansson T."/>
            <person name="Persson P."/>
            <person name="Tunlid A."/>
        </authorList>
    </citation>
    <scope>NUCLEOTIDE SEQUENCE [LARGE SCALE GENOMIC DNA]</scope>
    <source>
        <strain evidence="1 2">CBS 406.79</strain>
    </source>
</reference>
<evidence type="ECO:0000313" key="1">
    <source>
        <dbReference type="EMBL" id="KAF5392104.1"/>
    </source>
</evidence>
<organism evidence="1 2">
    <name type="scientific">Collybiopsis confluens</name>
    <dbReference type="NCBI Taxonomy" id="2823264"/>
    <lineage>
        <taxon>Eukaryota</taxon>
        <taxon>Fungi</taxon>
        <taxon>Dikarya</taxon>
        <taxon>Basidiomycota</taxon>
        <taxon>Agaricomycotina</taxon>
        <taxon>Agaricomycetes</taxon>
        <taxon>Agaricomycetidae</taxon>
        <taxon>Agaricales</taxon>
        <taxon>Marasmiineae</taxon>
        <taxon>Omphalotaceae</taxon>
        <taxon>Collybiopsis</taxon>
    </lineage>
</organism>
<dbReference type="EMBL" id="JAACJN010000007">
    <property type="protein sequence ID" value="KAF5392104.1"/>
    <property type="molecule type" value="Genomic_DNA"/>
</dbReference>
<evidence type="ECO:0000313" key="2">
    <source>
        <dbReference type="Proteomes" id="UP000518752"/>
    </source>
</evidence>
<dbReference type="AlphaFoldDB" id="A0A8H5HZ61"/>
<proteinExistence type="predicted"/>
<sequence>MSNGINVINNSDSNIWVSISMRAQDANCGGSEAFFTVPPTQPQTWGFRTVNQIAHIVRSRRPSGDHLELITSVLQIITMSNTITVVNNSEYTIWVDINARAEDLGGGGSEGFSPIAPNGASAVWGFRTVNQVAYIARSSKPGARLEVRLAVPGGTMYVD</sequence>
<dbReference type="OrthoDB" id="3514511at2759"/>
<accession>A0A8H5HZ61</accession>